<accession>A0ABX2ED51</accession>
<evidence type="ECO:0000256" key="5">
    <source>
        <dbReference type="ARBA" id="ARBA00017871"/>
    </source>
</evidence>
<dbReference type="InterPro" id="IPR006311">
    <property type="entry name" value="TAT_signal"/>
</dbReference>
<protein>
    <recommendedName>
        <fullName evidence="5">Tryptophan 2-monooxygenase</fullName>
        <ecNumber evidence="4">1.13.12.3</ecNumber>
    </recommendedName>
</protein>
<comment type="catalytic activity">
    <reaction evidence="8">
        <text>L-tryptophan + O2 = indole-3-acetamide + CO2 + H2O</text>
        <dbReference type="Rhea" id="RHEA:16165"/>
        <dbReference type="ChEBI" id="CHEBI:15377"/>
        <dbReference type="ChEBI" id="CHEBI:15379"/>
        <dbReference type="ChEBI" id="CHEBI:16031"/>
        <dbReference type="ChEBI" id="CHEBI:16526"/>
        <dbReference type="ChEBI" id="CHEBI:57912"/>
        <dbReference type="EC" id="1.13.12.3"/>
    </reaction>
</comment>
<feature type="domain" description="Amine oxidase" evidence="9">
    <location>
        <begin position="80"/>
        <end position="526"/>
    </location>
</feature>
<dbReference type="Gene3D" id="1.10.405.10">
    <property type="entry name" value="Guanine Nucleotide Dissociation Inhibitor, domain 1"/>
    <property type="match status" value="1"/>
</dbReference>
<dbReference type="PANTHER" id="PTHR10742:SF410">
    <property type="entry name" value="LYSINE-SPECIFIC HISTONE DEMETHYLASE 2"/>
    <property type="match status" value="1"/>
</dbReference>
<comment type="cofactor">
    <cofactor evidence="1">
        <name>FAD</name>
        <dbReference type="ChEBI" id="CHEBI:57692"/>
    </cofactor>
</comment>
<dbReference type="PROSITE" id="PS51318">
    <property type="entry name" value="TAT"/>
    <property type="match status" value="1"/>
</dbReference>
<evidence type="ECO:0000256" key="4">
    <source>
        <dbReference type="ARBA" id="ARBA00012535"/>
    </source>
</evidence>
<dbReference type="Pfam" id="PF01593">
    <property type="entry name" value="Amino_oxidase"/>
    <property type="match status" value="1"/>
</dbReference>
<dbReference type="SUPFAM" id="SSF54373">
    <property type="entry name" value="FAD-linked reductases, C-terminal domain"/>
    <property type="match status" value="1"/>
</dbReference>
<organism evidence="10 11">
    <name type="scientific">Pseudaquabacterium terrae</name>
    <dbReference type="NCBI Taxonomy" id="2732868"/>
    <lineage>
        <taxon>Bacteria</taxon>
        <taxon>Pseudomonadati</taxon>
        <taxon>Pseudomonadota</taxon>
        <taxon>Betaproteobacteria</taxon>
        <taxon>Burkholderiales</taxon>
        <taxon>Sphaerotilaceae</taxon>
        <taxon>Pseudaquabacterium</taxon>
    </lineage>
</organism>
<dbReference type="PRINTS" id="PR00757">
    <property type="entry name" value="AMINEOXDASEF"/>
</dbReference>
<name>A0ABX2ED51_9BURK</name>
<gene>
    <name evidence="10" type="ORF">HLB44_03095</name>
</gene>
<evidence type="ECO:0000256" key="3">
    <source>
        <dbReference type="ARBA" id="ARBA00005833"/>
    </source>
</evidence>
<dbReference type="InterPro" id="IPR001613">
    <property type="entry name" value="Flavin_amine_oxidase"/>
</dbReference>
<evidence type="ECO:0000256" key="2">
    <source>
        <dbReference type="ARBA" id="ARBA00004814"/>
    </source>
</evidence>
<evidence type="ECO:0000256" key="8">
    <source>
        <dbReference type="ARBA" id="ARBA00047321"/>
    </source>
</evidence>
<evidence type="ECO:0000256" key="1">
    <source>
        <dbReference type="ARBA" id="ARBA00001974"/>
    </source>
</evidence>
<sequence length="532" mass="57482">MSRSAAFRFLARCAATAAWCDRTGQSEREAVERLREQAAQRRRLLQGAAGGAALVALGAAAPRVRAAPAAGDVAIVGAGFAGLYAASVLASKGIGAQVYEAGSRVGGRVWSLRDVFPGQVVERGAELIDTTHSTVRGLANAYGLTLENHEKQPGEEFFHFMGRHWSEAEVVAEYRAFSAAMHADLRRLSGGPTADSHNAHDIELDRLPLSAYLDSRGAGPLLRRVMDTAYTIEFGREIDAQSSLALLFFAQANKRGHFTPFGNFSDERFHIVEGNDAIATGLAGDLPRPVVFGHQLLRVSRLADGRLKLAFSQGGKTVERVHAAAILALPAPMMRLITFETSVGLAAHSRTAIDGLDYGTNSKMMIGFTGRPWFERLHCNGGSYSDLPNHQNTWETAPSTAIAGQRGVITDYSGGERGARLDPAKLQTEATRFLADLEVVWPGCTGFARRDGAGRIVAHLENWSRNPLYRGAYSNNQPGYFTTIEGHYAKPAAAGLWFAGEHTDSFYSYQGFMEGALLSGARAADQAWRALR</sequence>
<evidence type="ECO:0000259" key="9">
    <source>
        <dbReference type="Pfam" id="PF01593"/>
    </source>
</evidence>
<dbReference type="RefSeq" id="WP_173120480.1">
    <property type="nucleotide sequence ID" value="NZ_JABRWJ010000001.1"/>
</dbReference>
<evidence type="ECO:0000313" key="11">
    <source>
        <dbReference type="Proteomes" id="UP000737171"/>
    </source>
</evidence>
<evidence type="ECO:0000313" key="10">
    <source>
        <dbReference type="EMBL" id="NRF65968.1"/>
    </source>
</evidence>
<dbReference type="EMBL" id="JABRWJ010000001">
    <property type="protein sequence ID" value="NRF65968.1"/>
    <property type="molecule type" value="Genomic_DNA"/>
</dbReference>
<dbReference type="Proteomes" id="UP000737171">
    <property type="component" value="Unassembled WGS sequence"/>
</dbReference>
<keyword evidence="6" id="KW-0560">Oxidoreductase</keyword>
<evidence type="ECO:0000256" key="7">
    <source>
        <dbReference type="ARBA" id="ARBA00023070"/>
    </source>
</evidence>
<comment type="pathway">
    <text evidence="2">Plant hormone metabolism; auxin biosynthesis.</text>
</comment>
<keyword evidence="11" id="KW-1185">Reference proteome</keyword>
<evidence type="ECO:0000256" key="6">
    <source>
        <dbReference type="ARBA" id="ARBA00023002"/>
    </source>
</evidence>
<dbReference type="InterPro" id="IPR002937">
    <property type="entry name" value="Amino_oxidase"/>
</dbReference>
<reference evidence="10 11" key="1">
    <citation type="submission" date="2020-05" db="EMBL/GenBank/DDBJ databases">
        <title>Aquincola sp. isolate from soil.</title>
        <authorList>
            <person name="Han J."/>
            <person name="Kim D.-U."/>
        </authorList>
    </citation>
    <scope>NUCLEOTIDE SEQUENCE [LARGE SCALE GENOMIC DNA]</scope>
    <source>
        <strain evidence="10 11">S2</strain>
    </source>
</reference>
<proteinExistence type="inferred from homology"/>
<dbReference type="Gene3D" id="3.50.50.60">
    <property type="entry name" value="FAD/NAD(P)-binding domain"/>
    <property type="match status" value="1"/>
</dbReference>
<keyword evidence="7" id="KW-0073">Auxin biosynthesis</keyword>
<comment type="caution">
    <text evidence="10">The sequence shown here is derived from an EMBL/GenBank/DDBJ whole genome shotgun (WGS) entry which is preliminary data.</text>
</comment>
<dbReference type="InterPro" id="IPR036188">
    <property type="entry name" value="FAD/NAD-bd_sf"/>
</dbReference>
<dbReference type="Gene3D" id="3.90.660.10">
    <property type="match status" value="1"/>
</dbReference>
<dbReference type="PANTHER" id="PTHR10742">
    <property type="entry name" value="FLAVIN MONOAMINE OXIDASE"/>
    <property type="match status" value="1"/>
</dbReference>
<dbReference type="SUPFAM" id="SSF51905">
    <property type="entry name" value="FAD/NAD(P)-binding domain"/>
    <property type="match status" value="1"/>
</dbReference>
<dbReference type="InterPro" id="IPR050281">
    <property type="entry name" value="Flavin_monoamine_oxidase"/>
</dbReference>
<dbReference type="EC" id="1.13.12.3" evidence="4"/>
<comment type="similarity">
    <text evidence="3">Belongs to the tryptophan 2-monooxygenase family.</text>
</comment>